<sequence>MQARMNGLTKIVVLGESGVGKTSFVNSLCKKAGLSSQRAEMIEVWDIDGSSAHRSAATVFLDGTCGIILVHDLSNRKSESNLGQWLAIINGDRRNTNIHTLNTLMADIERTQIPIIIVGTRLDQAPHRGNMQSLSFSGAPQVNIDCRKDISAGSSQAMAISRFLDAVIERAKGPTESIRRKVIHSPISHHPVHHSHS</sequence>
<evidence type="ECO:0000256" key="2">
    <source>
        <dbReference type="ARBA" id="ARBA00023134"/>
    </source>
</evidence>
<dbReference type="GO" id="GO:0005525">
    <property type="term" value="F:GTP binding"/>
    <property type="evidence" value="ECO:0007669"/>
    <property type="project" value="UniProtKB-KW"/>
</dbReference>
<dbReference type="PANTHER" id="PTHR24073">
    <property type="entry name" value="DRAB5-RELATED"/>
    <property type="match status" value="1"/>
</dbReference>
<dbReference type="GO" id="GO:0012505">
    <property type="term" value="C:endomembrane system"/>
    <property type="evidence" value="ECO:0000318"/>
    <property type="project" value="GO_Central"/>
</dbReference>
<evidence type="ECO:0008006" key="5">
    <source>
        <dbReference type="Google" id="ProtNLM"/>
    </source>
</evidence>
<dbReference type="EnsemblMetazoa" id="PPA38663.1">
    <property type="protein sequence ID" value="PPA38663.1"/>
    <property type="gene ID" value="WBGene00277032"/>
</dbReference>
<protein>
    <recommendedName>
        <fullName evidence="5">ADP ribosylation factor</fullName>
    </recommendedName>
</protein>
<dbReference type="Gene3D" id="3.40.50.300">
    <property type="entry name" value="P-loop containing nucleotide triphosphate hydrolases"/>
    <property type="match status" value="1"/>
</dbReference>
<keyword evidence="2" id="KW-0342">GTP-binding</keyword>
<dbReference type="PRINTS" id="PR00449">
    <property type="entry name" value="RASTRNSFRMNG"/>
</dbReference>
<accession>A0A2A6BYH3</accession>
<dbReference type="SMART" id="SM00175">
    <property type="entry name" value="RAB"/>
    <property type="match status" value="1"/>
</dbReference>
<reference evidence="4" key="1">
    <citation type="journal article" date="2008" name="Nat. Genet.">
        <title>The Pristionchus pacificus genome provides a unique perspective on nematode lifestyle and parasitism.</title>
        <authorList>
            <person name="Dieterich C."/>
            <person name="Clifton S.W."/>
            <person name="Schuster L.N."/>
            <person name="Chinwalla A."/>
            <person name="Delehaunty K."/>
            <person name="Dinkelacker I."/>
            <person name="Fulton L."/>
            <person name="Fulton R."/>
            <person name="Godfrey J."/>
            <person name="Minx P."/>
            <person name="Mitreva M."/>
            <person name="Roeseler W."/>
            <person name="Tian H."/>
            <person name="Witte H."/>
            <person name="Yang S.P."/>
            <person name="Wilson R.K."/>
            <person name="Sommer R.J."/>
        </authorList>
    </citation>
    <scope>NUCLEOTIDE SEQUENCE [LARGE SCALE GENOMIC DNA]</scope>
    <source>
        <strain evidence="4">PS312</strain>
    </source>
</reference>
<dbReference type="InterPro" id="IPR001806">
    <property type="entry name" value="Small_GTPase"/>
</dbReference>
<name>A0A2A6BYH3_PRIPA</name>
<dbReference type="InterPro" id="IPR027417">
    <property type="entry name" value="P-loop_NTPase"/>
</dbReference>
<dbReference type="SUPFAM" id="SSF52540">
    <property type="entry name" value="P-loop containing nucleoside triphosphate hydrolases"/>
    <property type="match status" value="1"/>
</dbReference>
<keyword evidence="4" id="KW-1185">Reference proteome</keyword>
<proteinExistence type="predicted"/>
<accession>A0A8R1UWE2</accession>
<evidence type="ECO:0000313" key="3">
    <source>
        <dbReference type="EnsemblMetazoa" id="PPA38663.1"/>
    </source>
</evidence>
<keyword evidence="1" id="KW-0547">Nucleotide-binding</keyword>
<dbReference type="AlphaFoldDB" id="A0A2A6BYH3"/>
<reference evidence="3" key="2">
    <citation type="submission" date="2022-06" db="UniProtKB">
        <authorList>
            <consortium name="EnsemblMetazoa"/>
        </authorList>
    </citation>
    <scope>IDENTIFICATION</scope>
    <source>
        <strain evidence="3">PS312</strain>
    </source>
</reference>
<evidence type="ECO:0000313" key="4">
    <source>
        <dbReference type="Proteomes" id="UP000005239"/>
    </source>
</evidence>
<dbReference type="Proteomes" id="UP000005239">
    <property type="component" value="Unassembled WGS sequence"/>
</dbReference>
<evidence type="ECO:0000256" key="1">
    <source>
        <dbReference type="ARBA" id="ARBA00022741"/>
    </source>
</evidence>
<dbReference type="GO" id="GO:0003924">
    <property type="term" value="F:GTPase activity"/>
    <property type="evidence" value="ECO:0000318"/>
    <property type="project" value="GO_Central"/>
</dbReference>
<organism evidence="3 4">
    <name type="scientific">Pristionchus pacificus</name>
    <name type="common">Parasitic nematode worm</name>
    <dbReference type="NCBI Taxonomy" id="54126"/>
    <lineage>
        <taxon>Eukaryota</taxon>
        <taxon>Metazoa</taxon>
        <taxon>Ecdysozoa</taxon>
        <taxon>Nematoda</taxon>
        <taxon>Chromadorea</taxon>
        <taxon>Rhabditida</taxon>
        <taxon>Rhabditina</taxon>
        <taxon>Diplogasteromorpha</taxon>
        <taxon>Diplogasteroidea</taxon>
        <taxon>Neodiplogasteridae</taxon>
        <taxon>Pristionchus</taxon>
    </lineage>
</organism>
<gene>
    <name evidence="3" type="primary">WBGene00277032</name>
</gene>
<dbReference type="GO" id="GO:0006886">
    <property type="term" value="P:intracellular protein transport"/>
    <property type="evidence" value="ECO:0000318"/>
    <property type="project" value="GO_Central"/>
</dbReference>
<dbReference type="Pfam" id="PF00071">
    <property type="entry name" value="Ras"/>
    <property type="match status" value="1"/>
</dbReference>